<keyword evidence="4" id="KW-0158">Chromosome</keyword>
<evidence type="ECO:0000256" key="5">
    <source>
        <dbReference type="ARBA" id="ARBA00023054"/>
    </source>
</evidence>
<dbReference type="EMBL" id="CAKM01000257">
    <property type="protein sequence ID" value="CCJ30588.1"/>
    <property type="molecule type" value="Genomic_DNA"/>
</dbReference>
<evidence type="ECO:0000256" key="4">
    <source>
        <dbReference type="ARBA" id="ARBA00022454"/>
    </source>
</evidence>
<dbReference type="Proteomes" id="UP000010422">
    <property type="component" value="Unassembled WGS sequence"/>
</dbReference>
<dbReference type="PANTHER" id="PTHR14401">
    <property type="entry name" value="CENTROMERE PROTEIN K"/>
    <property type="match status" value="1"/>
</dbReference>
<protein>
    <submittedName>
        <fullName evidence="8">Uncharacterized protein</fullName>
    </submittedName>
</protein>
<comment type="subcellular location">
    <subcellularLocation>
        <location evidence="2">Chromosome</location>
        <location evidence="2">Centromere</location>
    </subcellularLocation>
    <subcellularLocation>
        <location evidence="1">Nucleus</location>
    </subcellularLocation>
</comment>
<evidence type="ECO:0000256" key="6">
    <source>
        <dbReference type="ARBA" id="ARBA00023242"/>
    </source>
</evidence>
<gene>
    <name evidence="9" type="ORF">PNEJI1_000575</name>
    <name evidence="8" type="ORF">PNEJI1_001904</name>
</gene>
<reference evidence="8 10" key="1">
    <citation type="journal article" date="2012" name="MBio">
        <title>De novo assembly of the Pneumocystis jirovecii genome from a single bronchoalveolar lavage fluid specimen from a patient.</title>
        <authorList>
            <person name="Cisse O.H."/>
            <person name="Pagni M."/>
            <person name="Hauser P.M."/>
        </authorList>
    </citation>
    <scope>NUCLEOTIDE SEQUENCE [LARGE SCALE GENOMIC DNA]</scope>
    <source>
        <strain evidence="8 10">SE8</strain>
    </source>
</reference>
<dbReference type="GO" id="GO:0000070">
    <property type="term" value="P:mitotic sister chromatid segregation"/>
    <property type="evidence" value="ECO:0007669"/>
    <property type="project" value="TreeGrafter"/>
</dbReference>
<evidence type="ECO:0000256" key="2">
    <source>
        <dbReference type="ARBA" id="ARBA00004584"/>
    </source>
</evidence>
<sequence length="317" mass="36631">MKSCKYMEIRFQKFAEKCRKYVLISMDHGGPLFSFMDDSYESKLDGIINDLNQKILWQSDFLQKVKDSTAIKSKPLSDTKSLDFNQHEKTSREIFSEIKHRVDVYKEYSRTMDFTIDDTLVANLLARRKIQKNTTEAQLALEILKKKLKDTLFMVESSGKKKSKNFSRDTKVVSECYMGVKEVERSVNKFMRELVRFIDEQLGDVLLAEQSGALIRHADLTEKKHVNSLAEPGQTTLDMHISVEQKDRISLCNSTKELLENLMNRSVLPDADPYLVVEDSVVGRVLLRSGLVMLHNKDATKMRLVEFHKEIDESSFI</sequence>
<keyword evidence="7" id="KW-0137">Centromere</keyword>
<dbReference type="InParanoid" id="L0PB71"/>
<evidence type="ECO:0000313" key="9">
    <source>
        <dbReference type="EMBL" id="CCJ30588.1"/>
    </source>
</evidence>
<keyword evidence="5" id="KW-0175">Coiled coil</keyword>
<dbReference type="EMBL" id="CAKM01000176">
    <property type="protein sequence ID" value="CCJ29339.1"/>
    <property type="molecule type" value="Genomic_DNA"/>
</dbReference>
<proteinExistence type="inferred from homology"/>
<dbReference type="VEuPathDB" id="FungiDB:PNEJI1_000575"/>
<dbReference type="PANTHER" id="PTHR14401:SF6">
    <property type="entry name" value="CENTROMERE PROTEIN K"/>
    <property type="match status" value="1"/>
</dbReference>
<dbReference type="GO" id="GO:0005634">
    <property type="term" value="C:nucleus"/>
    <property type="evidence" value="ECO:0007669"/>
    <property type="project" value="UniProtKB-SubCell"/>
</dbReference>
<keyword evidence="6" id="KW-0539">Nucleus</keyword>
<organism evidence="10">
    <name type="scientific">Pneumocystis jirovecii</name>
    <name type="common">Human pneumocystis pneumonia agent</name>
    <dbReference type="NCBI Taxonomy" id="42068"/>
    <lineage>
        <taxon>Eukaryota</taxon>
        <taxon>Fungi</taxon>
        <taxon>Dikarya</taxon>
        <taxon>Ascomycota</taxon>
        <taxon>Taphrinomycotina</taxon>
        <taxon>Pneumocystomycetes</taxon>
        <taxon>Pneumocystaceae</taxon>
        <taxon>Pneumocystis</taxon>
    </lineage>
</organism>
<evidence type="ECO:0000256" key="3">
    <source>
        <dbReference type="ARBA" id="ARBA00005795"/>
    </source>
</evidence>
<evidence type="ECO:0000256" key="1">
    <source>
        <dbReference type="ARBA" id="ARBA00004123"/>
    </source>
</evidence>
<dbReference type="GO" id="GO:0051382">
    <property type="term" value="P:kinetochore assembly"/>
    <property type="evidence" value="ECO:0007669"/>
    <property type="project" value="InterPro"/>
</dbReference>
<name>L0PB71_PNEJI</name>
<accession>L0PE00</accession>
<dbReference type="Pfam" id="PF11802">
    <property type="entry name" value="CENP-K"/>
    <property type="match status" value="1"/>
</dbReference>
<comment type="caution">
    <text evidence="8">The sequence shown here is derived from an EMBL/GenBank/DDBJ whole genome shotgun (WGS) entry which is preliminary data.</text>
</comment>
<evidence type="ECO:0000256" key="7">
    <source>
        <dbReference type="ARBA" id="ARBA00023328"/>
    </source>
</evidence>
<dbReference type="VEuPathDB" id="FungiDB:PNEJI1_001904"/>
<dbReference type="InterPro" id="IPR020993">
    <property type="entry name" value="Centromere_CenpK"/>
</dbReference>
<evidence type="ECO:0000313" key="10">
    <source>
        <dbReference type="Proteomes" id="UP000010422"/>
    </source>
</evidence>
<dbReference type="AlphaFoldDB" id="L0PB71"/>
<dbReference type="GO" id="GO:0000775">
    <property type="term" value="C:chromosome, centromeric region"/>
    <property type="evidence" value="ECO:0007669"/>
    <property type="project" value="UniProtKB-SubCell"/>
</dbReference>
<evidence type="ECO:0000313" key="8">
    <source>
        <dbReference type="EMBL" id="CCJ29339.1"/>
    </source>
</evidence>
<accession>L0PB71</accession>
<comment type="similarity">
    <text evidence="3">Belongs to the CENP-K/MCM22 family.</text>
</comment>